<accession>A0ACC0JNT9</accession>
<protein>
    <submittedName>
        <fullName evidence="1">Uncharacterized protein</fullName>
    </submittedName>
</protein>
<evidence type="ECO:0000313" key="1">
    <source>
        <dbReference type="EMBL" id="KAI8425762.1"/>
    </source>
</evidence>
<name>A0ACC0JNT9_CHOFU</name>
<gene>
    <name evidence="1" type="ORF">MSG28_011545</name>
</gene>
<sequence>MRRKFCVFGCDGIHHICIPIHRFPHPVKRPELFAAWMSVVGDKLPQIDHMKIYNSKRICDNHFDPTLKIGSSRLIWSAIPNTNLKCVRLSIAAIVDIDHNYSRRRREVYLLPPTAFMTNTPDPTSESFQTTSKPYPKPTAIESKSEESTRDLFSWEKAETIVADDTMMVSDFTIAGPDLTLDFGDISMYKDEVEQSSKNDQTGGETLDYKCNRCGEKITGFRYTCVQCADWDLCAACEAHATHDTHYVLRVPGQRPYKEVQAILTAVRQQLLCENLLLTELTTSIKEELIDEDAEVPEGASDPEGDPLEAWNISQHDDDDTLENKVEPNEDGHLLQNRRGASLDSLSSTQNLTPRADSSYSSQVTETENDLFNYSEPIKIIDIDKLTRTHEQTEQDFEQNDSDMYTDIIQITKENDIEMLADRLDDILDTTKSKPNSDMYTDITQITKENDIEMLADRLDNILDTTISEPQYTEQQKLVNMSSDDDEITS</sequence>
<evidence type="ECO:0000313" key="2">
    <source>
        <dbReference type="Proteomes" id="UP001064048"/>
    </source>
</evidence>
<dbReference type="EMBL" id="CM046119">
    <property type="protein sequence ID" value="KAI8425762.1"/>
    <property type="molecule type" value="Genomic_DNA"/>
</dbReference>
<dbReference type="Proteomes" id="UP001064048">
    <property type="component" value="Chromosome 19"/>
</dbReference>
<reference evidence="1 2" key="1">
    <citation type="journal article" date="2022" name="Genome Biol. Evol.">
        <title>The Spruce Budworm Genome: Reconstructing the Evolutionary History of Antifreeze Proteins.</title>
        <authorList>
            <person name="Beliveau C."/>
            <person name="Gagne P."/>
            <person name="Picq S."/>
            <person name="Vernygora O."/>
            <person name="Keeling C.I."/>
            <person name="Pinkney K."/>
            <person name="Doucet D."/>
            <person name="Wen F."/>
            <person name="Johnston J.S."/>
            <person name="Maaroufi H."/>
            <person name="Boyle B."/>
            <person name="Laroche J."/>
            <person name="Dewar K."/>
            <person name="Juretic N."/>
            <person name="Blackburn G."/>
            <person name="Nisole A."/>
            <person name="Brunet B."/>
            <person name="Brandao M."/>
            <person name="Lumley L."/>
            <person name="Duan J."/>
            <person name="Quan G."/>
            <person name="Lucarotti C.J."/>
            <person name="Roe A.D."/>
            <person name="Sperling F.A.H."/>
            <person name="Levesque R.C."/>
            <person name="Cusson M."/>
        </authorList>
    </citation>
    <scope>NUCLEOTIDE SEQUENCE [LARGE SCALE GENOMIC DNA]</scope>
    <source>
        <strain evidence="1">Glfc:IPQL:Cfum</strain>
    </source>
</reference>
<organism evidence="1 2">
    <name type="scientific">Choristoneura fumiferana</name>
    <name type="common">Spruce budworm moth</name>
    <name type="synonym">Archips fumiferana</name>
    <dbReference type="NCBI Taxonomy" id="7141"/>
    <lineage>
        <taxon>Eukaryota</taxon>
        <taxon>Metazoa</taxon>
        <taxon>Ecdysozoa</taxon>
        <taxon>Arthropoda</taxon>
        <taxon>Hexapoda</taxon>
        <taxon>Insecta</taxon>
        <taxon>Pterygota</taxon>
        <taxon>Neoptera</taxon>
        <taxon>Endopterygota</taxon>
        <taxon>Lepidoptera</taxon>
        <taxon>Glossata</taxon>
        <taxon>Ditrysia</taxon>
        <taxon>Tortricoidea</taxon>
        <taxon>Tortricidae</taxon>
        <taxon>Tortricinae</taxon>
        <taxon>Choristoneura</taxon>
    </lineage>
</organism>
<keyword evidence="2" id="KW-1185">Reference proteome</keyword>
<comment type="caution">
    <text evidence="1">The sequence shown here is derived from an EMBL/GenBank/DDBJ whole genome shotgun (WGS) entry which is preliminary data.</text>
</comment>
<proteinExistence type="predicted"/>